<dbReference type="EMBL" id="AWQU01000072">
    <property type="protein sequence ID" value="KFB07660.1"/>
    <property type="molecule type" value="Genomic_DNA"/>
</dbReference>
<dbReference type="Gene3D" id="3.30.230.30">
    <property type="entry name" value="Impact, N-terminal domain"/>
    <property type="match status" value="1"/>
</dbReference>
<reference evidence="3 4" key="1">
    <citation type="journal article" date="2014" name="PLoS ONE">
        <title>Reduction of Hydrogen Peroxide Accumulation and Toxicity by a Catalase from Mycoplasma iowae.</title>
        <authorList>
            <person name="Pritchard R.E."/>
            <person name="Prassinos A.J."/>
            <person name="Osborne J.D."/>
            <person name="Raviv Z."/>
            <person name="Balish M.F."/>
        </authorList>
    </citation>
    <scope>NUCLEOTIDE SEQUENCE [LARGE SCALE GENOMIC DNA]</scope>
    <source>
        <strain evidence="3 4">DK-CPA</strain>
    </source>
</reference>
<dbReference type="GO" id="GO:0006446">
    <property type="term" value="P:regulation of translational initiation"/>
    <property type="evidence" value="ECO:0007669"/>
    <property type="project" value="TreeGrafter"/>
</dbReference>
<dbReference type="Pfam" id="PF01205">
    <property type="entry name" value="Impact_N"/>
    <property type="match status" value="1"/>
</dbReference>
<dbReference type="PANTHER" id="PTHR16301">
    <property type="entry name" value="IMPACT-RELATED"/>
    <property type="match status" value="1"/>
</dbReference>
<dbReference type="InterPro" id="IPR001498">
    <property type="entry name" value="Impact_N"/>
</dbReference>
<comment type="caution">
    <text evidence="3">The sequence shown here is derived from an EMBL/GenBank/DDBJ whole genome shotgun (WGS) entry which is preliminary data.</text>
</comment>
<feature type="domain" description="Impact N-terminal" evidence="2">
    <location>
        <begin position="18"/>
        <end position="120"/>
    </location>
</feature>
<organism evidence="3 4">
    <name type="scientific">Malacoplasma iowae DK-CPA</name>
    <dbReference type="NCBI Taxonomy" id="1394179"/>
    <lineage>
        <taxon>Bacteria</taxon>
        <taxon>Bacillati</taxon>
        <taxon>Mycoplasmatota</taxon>
        <taxon>Mycoplasmoidales</taxon>
        <taxon>Mycoplasmoidaceae</taxon>
        <taxon>Malacoplasma</taxon>
    </lineage>
</organism>
<dbReference type="Proteomes" id="UP000028523">
    <property type="component" value="Unassembled WGS sequence"/>
</dbReference>
<comment type="similarity">
    <text evidence="1">Belongs to the IMPACT family.</text>
</comment>
<dbReference type="RefSeq" id="WP_004024840.1">
    <property type="nucleotide sequence ID" value="NZ_AWQU01000072.1"/>
</dbReference>
<accession>A0A084U3X4</accession>
<dbReference type="InterPro" id="IPR023582">
    <property type="entry name" value="Impact"/>
</dbReference>
<evidence type="ECO:0000313" key="3">
    <source>
        <dbReference type="EMBL" id="KFB07660.1"/>
    </source>
</evidence>
<dbReference type="InterPro" id="IPR036956">
    <property type="entry name" value="Impact_N_sf"/>
</dbReference>
<dbReference type="InterPro" id="IPR020568">
    <property type="entry name" value="Ribosomal_Su5_D2-typ_SF"/>
</dbReference>
<evidence type="ECO:0000259" key="2">
    <source>
        <dbReference type="Pfam" id="PF01205"/>
    </source>
</evidence>
<evidence type="ECO:0000256" key="1">
    <source>
        <dbReference type="ARBA" id="ARBA00007665"/>
    </source>
</evidence>
<dbReference type="GeneID" id="96866621"/>
<protein>
    <submittedName>
        <fullName evidence="3">YigZ family protein</fullName>
    </submittedName>
</protein>
<evidence type="ECO:0000313" key="4">
    <source>
        <dbReference type="Proteomes" id="UP000028523"/>
    </source>
</evidence>
<sequence length="193" mass="22290">MKTFNTIKTNTHNTLVVKTSKFTTYSFYVENNDEIKKIINEITINNPKAKHICYAYRLINNEIKIEESSEPSGSSGKKIFDVIQNNNLYNCLIVVIRFMGKSKLGLGLLTRSYFNAANSLINETQLCNLVETNIYELNVNFNEFNNLINKLIKNNEIIFQKNVLDSGCKIVTTLDNSEIKNELKPIYKKYIRK</sequence>
<dbReference type="GO" id="GO:0005737">
    <property type="term" value="C:cytoplasm"/>
    <property type="evidence" value="ECO:0007669"/>
    <property type="project" value="TreeGrafter"/>
</dbReference>
<keyword evidence="4" id="KW-1185">Reference proteome</keyword>
<dbReference type="PANTHER" id="PTHR16301:SF20">
    <property type="entry name" value="IMPACT FAMILY MEMBER YIGZ"/>
    <property type="match status" value="1"/>
</dbReference>
<proteinExistence type="inferred from homology"/>
<dbReference type="AlphaFoldDB" id="A0A084U3X4"/>
<dbReference type="SUPFAM" id="SSF54211">
    <property type="entry name" value="Ribosomal protein S5 domain 2-like"/>
    <property type="match status" value="1"/>
</dbReference>
<gene>
    <name evidence="3" type="ORF">P271_511</name>
</gene>
<name>A0A084U3X4_MALIO</name>